<organism evidence="7 8">
    <name type="scientific">Oxalicibacterium solurbis</name>
    <dbReference type="NCBI Taxonomy" id="69280"/>
    <lineage>
        <taxon>Bacteria</taxon>
        <taxon>Pseudomonadati</taxon>
        <taxon>Pseudomonadota</taxon>
        <taxon>Betaproteobacteria</taxon>
        <taxon>Burkholderiales</taxon>
        <taxon>Oxalobacteraceae</taxon>
        <taxon>Oxalicibacterium</taxon>
    </lineage>
</organism>
<dbReference type="SUPFAM" id="SSF88659">
    <property type="entry name" value="Sigma3 and sigma4 domains of RNA polymerase sigma factors"/>
    <property type="match status" value="1"/>
</dbReference>
<reference evidence="7" key="1">
    <citation type="journal article" date="2014" name="Int. J. Syst. Evol. Microbiol.">
        <title>Complete genome sequence of Corynebacterium casei LMG S-19264T (=DSM 44701T), isolated from a smear-ripened cheese.</title>
        <authorList>
            <consortium name="US DOE Joint Genome Institute (JGI-PGF)"/>
            <person name="Walter F."/>
            <person name="Albersmeier A."/>
            <person name="Kalinowski J."/>
            <person name="Ruckert C."/>
        </authorList>
    </citation>
    <scope>NUCLEOTIDE SEQUENCE</scope>
    <source>
        <strain evidence="7">CCM 7664</strain>
    </source>
</reference>
<evidence type="ECO:0000313" key="7">
    <source>
        <dbReference type="EMBL" id="GGI55043.1"/>
    </source>
</evidence>
<keyword evidence="2" id="KW-0805">Transcription regulation</keyword>
<gene>
    <name evidence="7" type="ORF">GCM10011430_22170</name>
</gene>
<dbReference type="InterPro" id="IPR014284">
    <property type="entry name" value="RNA_pol_sigma-70_dom"/>
</dbReference>
<dbReference type="InterPro" id="IPR007627">
    <property type="entry name" value="RNA_pol_sigma70_r2"/>
</dbReference>
<feature type="domain" description="RNA polymerase sigma factor 70 region 4 type 2" evidence="6">
    <location>
        <begin position="113"/>
        <end position="159"/>
    </location>
</feature>
<dbReference type="GO" id="GO:0006352">
    <property type="term" value="P:DNA-templated transcription initiation"/>
    <property type="evidence" value="ECO:0007669"/>
    <property type="project" value="InterPro"/>
</dbReference>
<keyword evidence="8" id="KW-1185">Reference proteome</keyword>
<proteinExistence type="inferred from homology"/>
<dbReference type="EMBL" id="BMDP01000003">
    <property type="protein sequence ID" value="GGI55043.1"/>
    <property type="molecule type" value="Genomic_DNA"/>
</dbReference>
<dbReference type="InterPro" id="IPR039425">
    <property type="entry name" value="RNA_pol_sigma-70-like"/>
</dbReference>
<evidence type="ECO:0000256" key="3">
    <source>
        <dbReference type="ARBA" id="ARBA00023082"/>
    </source>
</evidence>
<dbReference type="NCBIfam" id="TIGR02937">
    <property type="entry name" value="sigma70-ECF"/>
    <property type="match status" value="1"/>
</dbReference>
<dbReference type="Pfam" id="PF08281">
    <property type="entry name" value="Sigma70_r4_2"/>
    <property type="match status" value="1"/>
</dbReference>
<dbReference type="InterPro" id="IPR013325">
    <property type="entry name" value="RNA_pol_sigma_r2"/>
</dbReference>
<evidence type="ECO:0000256" key="1">
    <source>
        <dbReference type="ARBA" id="ARBA00010641"/>
    </source>
</evidence>
<dbReference type="Gene3D" id="1.10.10.10">
    <property type="entry name" value="Winged helix-like DNA-binding domain superfamily/Winged helix DNA-binding domain"/>
    <property type="match status" value="1"/>
</dbReference>
<evidence type="ECO:0000259" key="6">
    <source>
        <dbReference type="Pfam" id="PF08281"/>
    </source>
</evidence>
<comment type="similarity">
    <text evidence="1">Belongs to the sigma-70 factor family. ECF subfamily.</text>
</comment>
<dbReference type="InterPro" id="IPR013249">
    <property type="entry name" value="RNA_pol_sigma70_r4_t2"/>
</dbReference>
<keyword evidence="4" id="KW-0804">Transcription</keyword>
<dbReference type="PANTHER" id="PTHR43133:SF63">
    <property type="entry name" value="RNA POLYMERASE SIGMA FACTOR FECI-RELATED"/>
    <property type="match status" value="1"/>
</dbReference>
<evidence type="ECO:0000256" key="2">
    <source>
        <dbReference type="ARBA" id="ARBA00023015"/>
    </source>
</evidence>
<evidence type="ECO:0000259" key="5">
    <source>
        <dbReference type="Pfam" id="PF04542"/>
    </source>
</evidence>
<accession>A0A8J3B4P6</accession>
<name>A0A8J3B4P6_9BURK</name>
<dbReference type="AlphaFoldDB" id="A0A8J3B4P6"/>
<evidence type="ECO:0000313" key="8">
    <source>
        <dbReference type="Proteomes" id="UP000627205"/>
    </source>
</evidence>
<sequence>MSVVPRQSLEAVFVSRHADLRHVALNIVRQADLADEIMQDAYIKVAECAPEGCILQPYCYCCRIVRNLAMDHFRRQSTELGHRIFNVDVTQLDVPSHATPEKALNHRQMLEVVSHILDTLPARTRRAFEYCRFENMSQREIGRCLGCSATLVNFMLRDATNALRGCRQLLDD</sequence>
<dbReference type="InterPro" id="IPR013324">
    <property type="entry name" value="RNA_pol_sigma_r3/r4-like"/>
</dbReference>
<comment type="caution">
    <text evidence="7">The sequence shown here is derived from an EMBL/GenBank/DDBJ whole genome shotgun (WGS) entry which is preliminary data.</text>
</comment>
<keyword evidence="3" id="KW-0731">Sigma factor</keyword>
<evidence type="ECO:0000256" key="4">
    <source>
        <dbReference type="ARBA" id="ARBA00023163"/>
    </source>
</evidence>
<dbReference type="GO" id="GO:0003677">
    <property type="term" value="F:DNA binding"/>
    <property type="evidence" value="ECO:0007669"/>
    <property type="project" value="InterPro"/>
</dbReference>
<dbReference type="Proteomes" id="UP000627205">
    <property type="component" value="Unassembled WGS sequence"/>
</dbReference>
<reference evidence="7" key="2">
    <citation type="submission" date="2020-09" db="EMBL/GenBank/DDBJ databases">
        <authorList>
            <person name="Sun Q."/>
            <person name="Sedlacek I."/>
        </authorList>
    </citation>
    <scope>NUCLEOTIDE SEQUENCE</scope>
    <source>
        <strain evidence="7">CCM 7664</strain>
    </source>
</reference>
<dbReference type="SUPFAM" id="SSF88946">
    <property type="entry name" value="Sigma2 domain of RNA polymerase sigma factors"/>
    <property type="match status" value="1"/>
</dbReference>
<dbReference type="InterPro" id="IPR036388">
    <property type="entry name" value="WH-like_DNA-bd_sf"/>
</dbReference>
<dbReference type="Pfam" id="PF04542">
    <property type="entry name" value="Sigma70_r2"/>
    <property type="match status" value="1"/>
</dbReference>
<protein>
    <submittedName>
        <fullName evidence="7">RNA polymerase factor sigma-70</fullName>
    </submittedName>
</protein>
<dbReference type="GO" id="GO:0016987">
    <property type="term" value="F:sigma factor activity"/>
    <property type="evidence" value="ECO:0007669"/>
    <property type="project" value="UniProtKB-KW"/>
</dbReference>
<dbReference type="PANTHER" id="PTHR43133">
    <property type="entry name" value="RNA POLYMERASE ECF-TYPE SIGMA FACTO"/>
    <property type="match status" value="1"/>
</dbReference>
<dbReference type="RefSeq" id="WP_188421717.1">
    <property type="nucleotide sequence ID" value="NZ_BMDP01000003.1"/>
</dbReference>
<dbReference type="Gene3D" id="1.10.1740.10">
    <property type="match status" value="1"/>
</dbReference>
<feature type="domain" description="RNA polymerase sigma-70 region 2" evidence="5">
    <location>
        <begin position="17"/>
        <end position="77"/>
    </location>
</feature>